<dbReference type="EMBL" id="GG662651">
    <property type="protein sequence ID" value="EAR98492.1"/>
    <property type="molecule type" value="Genomic_DNA"/>
</dbReference>
<evidence type="ECO:0000313" key="4">
    <source>
        <dbReference type="Proteomes" id="UP000009168"/>
    </source>
</evidence>
<evidence type="ECO:0000256" key="2">
    <source>
        <dbReference type="SAM" id="Phobius"/>
    </source>
</evidence>
<dbReference type="RefSeq" id="XP_001018737.1">
    <property type="nucleotide sequence ID" value="XM_001018737.1"/>
</dbReference>
<sequence>MIKQLDIFGSQILLRFKGQHTYNTRFGSFFTLLIISVIGFRLFFIVKDIFLRNSPQVILSDRQVDDPALFEMTNSTFPVAFAMQDPKTFNAYIDESIYVIKAYQQVKRLVFNQTTNVYDSVWDTPISLKIQPCSTLNFGNPTNSHYYLKLQYQNYYCFDPSAVLTIQGDFNSNVYSQVRFIVQKCQKNCKPQDVIDKFLLKATFSLQMSDAYVDPTIKDNPFVSYSRDFFWPTSTLMPKDVNIYLRNNYVQSDFGWVLSDIKEQKFPTFSYYEAAVYPPDYQTYFLQVLFRFEKQKESVYHRYYKNLNNIISEIGGFTQSLLAIGILICSRVSQLQLNQEIINQAFNYDEDSEAECSNGDKNMLQQPVKDQSSPNIINNQKDQVDAEDNTNAYKILLNSRLQMQKTGNSRLMAQNKNDNTVSINEIKKDADIQSISFNQDITQNFNAFNSNYKFQQPASLQSGILQHKQQFSPPVKEFSKEEANAKEQQPSPLKKEHQQILNLLLMEDSSEQNDDKETKLERSTSKEVKIHKQKKKIIKLEQKLKEDRFKELMEKQTKSMRMSIWEYIKSSVWPFGELKKKKQIINYSIDKLYYNLDIFNIVKRLIEVEKLKRLLLDQDQIKLFDYLPKPTIHSDCVLKKDMKQSLSKQYEVDIMYQDNRTEMQKVKDAFQSYKKIIKKTEHSKLDQKIIDLLDPNLLFLFQTQQNQQAEAEIQKSKKPDSPLQVEEVQSYRQSHQQEQAFEQDLSTLRNEIKLLKQALSSPRMELQQQPIISISSDNMEMINLESIQQRNSNYPSVILQNNSTQKNQENKQNEQEQSFSSEIAIEDIQNQPNQFVAKNKNSEIQFKIDS</sequence>
<proteinExistence type="predicted"/>
<dbReference type="AlphaFoldDB" id="I7M252"/>
<reference evidence="4" key="1">
    <citation type="journal article" date="2006" name="PLoS Biol.">
        <title>Macronuclear genome sequence of the ciliate Tetrahymena thermophila, a model eukaryote.</title>
        <authorList>
            <person name="Eisen J.A."/>
            <person name="Coyne R.S."/>
            <person name="Wu M."/>
            <person name="Wu D."/>
            <person name="Thiagarajan M."/>
            <person name="Wortman J.R."/>
            <person name="Badger J.H."/>
            <person name="Ren Q."/>
            <person name="Amedeo P."/>
            <person name="Jones K.M."/>
            <person name="Tallon L.J."/>
            <person name="Delcher A.L."/>
            <person name="Salzberg S.L."/>
            <person name="Silva J.C."/>
            <person name="Haas B.J."/>
            <person name="Majoros W.H."/>
            <person name="Farzad M."/>
            <person name="Carlton J.M."/>
            <person name="Smith R.K. Jr."/>
            <person name="Garg J."/>
            <person name="Pearlman R.E."/>
            <person name="Karrer K.M."/>
            <person name="Sun L."/>
            <person name="Manning G."/>
            <person name="Elde N.C."/>
            <person name="Turkewitz A.P."/>
            <person name="Asai D.J."/>
            <person name="Wilkes D.E."/>
            <person name="Wang Y."/>
            <person name="Cai H."/>
            <person name="Collins K."/>
            <person name="Stewart B.A."/>
            <person name="Lee S.R."/>
            <person name="Wilamowska K."/>
            <person name="Weinberg Z."/>
            <person name="Ruzzo W.L."/>
            <person name="Wloga D."/>
            <person name="Gaertig J."/>
            <person name="Frankel J."/>
            <person name="Tsao C.-C."/>
            <person name="Gorovsky M.A."/>
            <person name="Keeling P.J."/>
            <person name="Waller R.F."/>
            <person name="Patron N.J."/>
            <person name="Cherry J.M."/>
            <person name="Stover N.A."/>
            <person name="Krieger C.J."/>
            <person name="del Toro C."/>
            <person name="Ryder H.F."/>
            <person name="Williamson S.C."/>
            <person name="Barbeau R.A."/>
            <person name="Hamilton E.P."/>
            <person name="Orias E."/>
        </authorList>
    </citation>
    <scope>NUCLEOTIDE SEQUENCE [LARGE SCALE GENOMIC DNA]</scope>
    <source>
        <strain evidence="4">SB210</strain>
    </source>
</reference>
<organism evidence="3 4">
    <name type="scientific">Tetrahymena thermophila (strain SB210)</name>
    <dbReference type="NCBI Taxonomy" id="312017"/>
    <lineage>
        <taxon>Eukaryota</taxon>
        <taxon>Sar</taxon>
        <taxon>Alveolata</taxon>
        <taxon>Ciliophora</taxon>
        <taxon>Intramacronucleata</taxon>
        <taxon>Oligohymenophorea</taxon>
        <taxon>Hymenostomatida</taxon>
        <taxon>Tetrahymenina</taxon>
        <taxon>Tetrahymenidae</taxon>
        <taxon>Tetrahymena</taxon>
    </lineage>
</organism>
<dbReference type="GeneID" id="7839617"/>
<feature type="region of interest" description="Disordered" evidence="1">
    <location>
        <begin position="470"/>
        <end position="495"/>
    </location>
</feature>
<dbReference type="GO" id="GO:0005634">
    <property type="term" value="C:nucleus"/>
    <property type="evidence" value="ECO:0007669"/>
    <property type="project" value="TreeGrafter"/>
</dbReference>
<keyword evidence="2" id="KW-1133">Transmembrane helix</keyword>
<feature type="region of interest" description="Disordered" evidence="1">
    <location>
        <begin position="804"/>
        <end position="836"/>
    </location>
</feature>
<evidence type="ECO:0000256" key="1">
    <source>
        <dbReference type="SAM" id="MobiDB-lite"/>
    </source>
</evidence>
<dbReference type="PANTHER" id="PTHR31398">
    <property type="entry name" value="MEIOTIC NUCLEAR DIVISION PROTEIN 1 HOMOLOG"/>
    <property type="match status" value="1"/>
</dbReference>
<dbReference type="KEGG" id="tet:TTHERM_00292200"/>
<gene>
    <name evidence="3" type="ORF">TTHERM_00292200</name>
</gene>
<dbReference type="GO" id="GO:0007131">
    <property type="term" value="P:reciprocal meiotic recombination"/>
    <property type="evidence" value="ECO:0007669"/>
    <property type="project" value="TreeGrafter"/>
</dbReference>
<dbReference type="HOGENOM" id="CLU_009697_1_0_1"/>
<dbReference type="Proteomes" id="UP000009168">
    <property type="component" value="Unassembled WGS sequence"/>
</dbReference>
<keyword evidence="2" id="KW-0472">Membrane</keyword>
<keyword evidence="2 3" id="KW-0812">Transmembrane</keyword>
<protein>
    <submittedName>
        <fullName evidence="3">Transmembrane protein, putative</fullName>
    </submittedName>
</protein>
<feature type="region of interest" description="Disordered" evidence="1">
    <location>
        <begin position="506"/>
        <end position="525"/>
    </location>
</feature>
<dbReference type="OrthoDB" id="296380at2759"/>
<accession>I7M252</accession>
<keyword evidence="4" id="KW-1185">Reference proteome</keyword>
<feature type="compositionally biased region" description="Basic and acidic residues" evidence="1">
    <location>
        <begin position="513"/>
        <end position="525"/>
    </location>
</feature>
<dbReference type="PANTHER" id="PTHR31398:SF0">
    <property type="entry name" value="MEIOTIC NUCLEAR DIVISION PROTEIN 1 HOMOLOG"/>
    <property type="match status" value="1"/>
</dbReference>
<feature type="transmembrane region" description="Helical" evidence="2">
    <location>
        <begin position="26"/>
        <end position="46"/>
    </location>
</feature>
<name>I7M252_TETTS</name>
<dbReference type="InParanoid" id="I7M252"/>
<evidence type="ECO:0000313" key="3">
    <source>
        <dbReference type="EMBL" id="EAR98492.1"/>
    </source>
</evidence>